<protein>
    <submittedName>
        <fullName evidence="15">Uncharacterized protein</fullName>
    </submittedName>
</protein>
<dbReference type="CDD" id="cd09868">
    <property type="entry name" value="PIN_XPG_RAD2"/>
    <property type="match status" value="2"/>
</dbReference>
<feature type="domain" description="XPG N-terminal" evidence="14">
    <location>
        <begin position="1"/>
        <end position="98"/>
    </location>
</feature>
<comment type="caution">
    <text evidence="15">The sequence shown here is derived from an EMBL/GenBank/DDBJ whole genome shotgun (WGS) entry which is preliminary data.</text>
</comment>
<keyword evidence="7" id="KW-0227">DNA damage</keyword>
<organism evidence="15 16">
    <name type="scientific">Heterodera trifolii</name>
    <dbReference type="NCBI Taxonomy" id="157864"/>
    <lineage>
        <taxon>Eukaryota</taxon>
        <taxon>Metazoa</taxon>
        <taxon>Ecdysozoa</taxon>
        <taxon>Nematoda</taxon>
        <taxon>Chromadorea</taxon>
        <taxon>Rhabditida</taxon>
        <taxon>Tylenchina</taxon>
        <taxon>Tylenchomorpha</taxon>
        <taxon>Tylenchoidea</taxon>
        <taxon>Heteroderidae</taxon>
        <taxon>Heteroderinae</taxon>
        <taxon>Heterodera</taxon>
    </lineage>
</organism>
<keyword evidence="5" id="KW-0479">Metal-binding</keyword>
<dbReference type="SMART" id="SM00279">
    <property type="entry name" value="HhH2"/>
    <property type="match status" value="1"/>
</dbReference>
<comment type="similarity">
    <text evidence="3">Belongs to the XPG/RAD2 endonuclease family. XPG subfamily.</text>
</comment>
<evidence type="ECO:0000313" key="16">
    <source>
        <dbReference type="Proteomes" id="UP001620626"/>
    </source>
</evidence>
<comment type="cofactor">
    <cofactor evidence="1">
        <name>Mg(2+)</name>
        <dbReference type="ChEBI" id="CHEBI:18420"/>
    </cofactor>
</comment>
<dbReference type="GO" id="GO:0004519">
    <property type="term" value="F:endonuclease activity"/>
    <property type="evidence" value="ECO:0007669"/>
    <property type="project" value="UniProtKB-KW"/>
</dbReference>
<dbReference type="GO" id="GO:0006281">
    <property type="term" value="P:DNA repair"/>
    <property type="evidence" value="ECO:0007669"/>
    <property type="project" value="UniProtKB-KW"/>
</dbReference>
<dbReference type="Gene3D" id="1.10.150.20">
    <property type="entry name" value="5' to 3' exonuclease, C-terminal subdomain"/>
    <property type="match status" value="1"/>
</dbReference>
<evidence type="ECO:0000256" key="1">
    <source>
        <dbReference type="ARBA" id="ARBA00001946"/>
    </source>
</evidence>
<evidence type="ECO:0000256" key="12">
    <source>
        <dbReference type="SAM" id="MobiDB-lite"/>
    </source>
</evidence>
<keyword evidence="6" id="KW-0255">Endonuclease</keyword>
<dbReference type="AlphaFoldDB" id="A0ABD2JCS2"/>
<feature type="region of interest" description="Disordered" evidence="12">
    <location>
        <begin position="671"/>
        <end position="699"/>
    </location>
</feature>
<keyword evidence="8" id="KW-0378">Hydrolase</keyword>
<keyword evidence="10" id="KW-0234">DNA repair</keyword>
<evidence type="ECO:0000256" key="7">
    <source>
        <dbReference type="ARBA" id="ARBA00022763"/>
    </source>
</evidence>
<dbReference type="GO" id="GO:0046872">
    <property type="term" value="F:metal ion binding"/>
    <property type="evidence" value="ECO:0007669"/>
    <property type="project" value="UniProtKB-KW"/>
</dbReference>
<dbReference type="Gene3D" id="3.40.50.1010">
    <property type="entry name" value="5'-nuclease"/>
    <property type="match status" value="2"/>
</dbReference>
<dbReference type="InterPro" id="IPR001044">
    <property type="entry name" value="XPG/Rad2_eukaryotes"/>
</dbReference>
<dbReference type="Pfam" id="PF00867">
    <property type="entry name" value="XPG_I"/>
    <property type="match status" value="1"/>
</dbReference>
<keyword evidence="16" id="KW-1185">Reference proteome</keyword>
<comment type="subcellular location">
    <subcellularLocation>
        <location evidence="2">Nucleus</location>
    </subcellularLocation>
</comment>
<dbReference type="EMBL" id="JBICBT010001002">
    <property type="protein sequence ID" value="KAL3088312.1"/>
    <property type="molecule type" value="Genomic_DNA"/>
</dbReference>
<evidence type="ECO:0000259" key="13">
    <source>
        <dbReference type="SMART" id="SM00484"/>
    </source>
</evidence>
<dbReference type="InterPro" id="IPR019974">
    <property type="entry name" value="XPG_CS"/>
</dbReference>
<evidence type="ECO:0000256" key="11">
    <source>
        <dbReference type="ARBA" id="ARBA00023242"/>
    </source>
</evidence>
<dbReference type="SUPFAM" id="SSF88723">
    <property type="entry name" value="PIN domain-like"/>
    <property type="match status" value="1"/>
</dbReference>
<accession>A0ABD2JCS2</accession>
<dbReference type="Proteomes" id="UP001620626">
    <property type="component" value="Unassembled WGS sequence"/>
</dbReference>
<evidence type="ECO:0000256" key="5">
    <source>
        <dbReference type="ARBA" id="ARBA00022723"/>
    </source>
</evidence>
<dbReference type="GO" id="GO:0005634">
    <property type="term" value="C:nucleus"/>
    <property type="evidence" value="ECO:0007669"/>
    <property type="project" value="UniProtKB-SubCell"/>
</dbReference>
<dbReference type="GO" id="GO:0016787">
    <property type="term" value="F:hydrolase activity"/>
    <property type="evidence" value="ECO:0007669"/>
    <property type="project" value="UniProtKB-KW"/>
</dbReference>
<feature type="compositionally biased region" description="Polar residues" evidence="12">
    <location>
        <begin position="144"/>
        <end position="153"/>
    </location>
</feature>
<evidence type="ECO:0000256" key="9">
    <source>
        <dbReference type="ARBA" id="ARBA00022842"/>
    </source>
</evidence>
<dbReference type="PANTHER" id="PTHR16171">
    <property type="entry name" value="DNA REPAIR PROTEIN COMPLEMENTING XP-G CELLS-RELATED"/>
    <property type="match status" value="1"/>
</dbReference>
<dbReference type="InterPro" id="IPR006084">
    <property type="entry name" value="XPG/Rad2"/>
</dbReference>
<dbReference type="PROSITE" id="PS00842">
    <property type="entry name" value="XPG_2"/>
    <property type="match status" value="1"/>
</dbReference>
<dbReference type="InterPro" id="IPR006086">
    <property type="entry name" value="XPG-I_dom"/>
</dbReference>
<dbReference type="SMART" id="SM00484">
    <property type="entry name" value="XPGI"/>
    <property type="match status" value="1"/>
</dbReference>
<keyword evidence="9" id="KW-0460">Magnesium</keyword>
<keyword evidence="11" id="KW-0539">Nucleus</keyword>
<dbReference type="SUPFAM" id="SSF47807">
    <property type="entry name" value="5' to 3' exonuclease, C-terminal subdomain"/>
    <property type="match status" value="1"/>
</dbReference>
<dbReference type="InterPro" id="IPR029060">
    <property type="entry name" value="PIN-like_dom_sf"/>
</dbReference>
<dbReference type="PANTHER" id="PTHR16171:SF7">
    <property type="entry name" value="DNA REPAIR PROTEIN RAD2"/>
    <property type="match status" value="1"/>
</dbReference>
<dbReference type="SMART" id="SM00485">
    <property type="entry name" value="XPGN"/>
    <property type="match status" value="1"/>
</dbReference>
<feature type="compositionally biased region" description="Acidic residues" evidence="12">
    <location>
        <begin position="361"/>
        <end position="371"/>
    </location>
</feature>
<dbReference type="InterPro" id="IPR008918">
    <property type="entry name" value="HhH2"/>
</dbReference>
<proteinExistence type="inferred from homology"/>
<evidence type="ECO:0000256" key="6">
    <source>
        <dbReference type="ARBA" id="ARBA00022759"/>
    </source>
</evidence>
<dbReference type="InterPro" id="IPR006085">
    <property type="entry name" value="XPG_DNA_repair_N"/>
</dbReference>
<name>A0ABD2JCS2_9BILA</name>
<feature type="domain" description="XPG-I" evidence="13">
    <location>
        <begin position="402"/>
        <end position="471"/>
    </location>
</feature>
<dbReference type="InterPro" id="IPR036279">
    <property type="entry name" value="5-3_exonuclease_C_sf"/>
</dbReference>
<evidence type="ECO:0000313" key="15">
    <source>
        <dbReference type="EMBL" id="KAL3088312.1"/>
    </source>
</evidence>
<keyword evidence="4" id="KW-0540">Nuclease</keyword>
<dbReference type="PRINTS" id="PR00066">
    <property type="entry name" value="XRODRMPGMNTG"/>
</dbReference>
<dbReference type="Pfam" id="PF00752">
    <property type="entry name" value="XPG_N"/>
    <property type="match status" value="1"/>
</dbReference>
<evidence type="ECO:0000256" key="4">
    <source>
        <dbReference type="ARBA" id="ARBA00022722"/>
    </source>
</evidence>
<sequence>MGINGLWPLIEETGTNITLDALEGKRLAIDVSFWIYQAQNGYNNVKSSSKNPFITLLVNRIAKLLFYKVRPVFVFDGEEIPIFKKQILRERAISRQIEQMTWSKSQKKAFEQLAIEHVTHDNENNPSVKNDMLRGLMTECSQSTISMPSSSGNCDKINRKESEESSNSDCEIEMVDARESIDKKIALVQSVRENQKNSRLQPEEIPANSNHFSKFQLGRLIERNELNVKLEKLKKDKIWQNIHRPSDEGQKKIIVSDKQQRVHVFTRSSEVQICDDNDQSLRLANFDWLRFVKSQNDCDSQKEELLVQIDGSEIDLYSEDDDDDFINVSDCEFGNTKEMAEVTRNSSKQQHIEDRIGSGEETTEDELDGSGDETHFETRKMRNIGLKSKEEDTYADCYVLLTLLGIPFMKAPAEAEAQCVELERLGLVDGIVTDDSDVWLFGGRKVYRHMFSRKMHLQKYCAEEIGKKLGLRRAEFVQLGMLAGGDYSRGLERIGVVAALELISEFRTQNALVEDEFERALCSLKCIRNWLLSDTNGRGLAESTRRLRLRRAIEANNSRETIESFPNDEVFEMYVKPRVDSTDKSFCWSRIDFDKLETFLQRKLGLSFESFSKMTFGAFEKWNIFIQQNKQRYQMRITEFARPNNSFGGILGLNPIQKQGERIRRALGAIKDPKEEGRRKETKSKKRLRKTHPKRLGKKAKEFVNCKELNLSESSEED</sequence>
<evidence type="ECO:0000256" key="10">
    <source>
        <dbReference type="ARBA" id="ARBA00023204"/>
    </source>
</evidence>
<feature type="compositionally biased region" description="Basic residues" evidence="12">
    <location>
        <begin position="680"/>
        <end position="698"/>
    </location>
</feature>
<evidence type="ECO:0000259" key="14">
    <source>
        <dbReference type="SMART" id="SM00485"/>
    </source>
</evidence>
<feature type="region of interest" description="Disordered" evidence="12">
    <location>
        <begin position="342"/>
        <end position="373"/>
    </location>
</feature>
<gene>
    <name evidence="15" type="ORF">niasHT_023872</name>
</gene>
<reference evidence="15 16" key="1">
    <citation type="submission" date="2024-10" db="EMBL/GenBank/DDBJ databases">
        <authorList>
            <person name="Kim D."/>
        </authorList>
    </citation>
    <scope>NUCLEOTIDE SEQUENCE [LARGE SCALE GENOMIC DNA]</scope>
    <source>
        <strain evidence="15">BH-2024</strain>
    </source>
</reference>
<evidence type="ECO:0000256" key="3">
    <source>
        <dbReference type="ARBA" id="ARBA00005283"/>
    </source>
</evidence>
<evidence type="ECO:0000256" key="8">
    <source>
        <dbReference type="ARBA" id="ARBA00022801"/>
    </source>
</evidence>
<feature type="region of interest" description="Disordered" evidence="12">
    <location>
        <begin position="144"/>
        <end position="170"/>
    </location>
</feature>
<dbReference type="PRINTS" id="PR00853">
    <property type="entry name" value="XPGRADSUPER"/>
</dbReference>
<evidence type="ECO:0000256" key="2">
    <source>
        <dbReference type="ARBA" id="ARBA00004123"/>
    </source>
</evidence>